<proteinExistence type="predicted"/>
<organism evidence="1 2">
    <name type="scientific">Hyalomma asiaticum</name>
    <name type="common">Tick</name>
    <dbReference type="NCBI Taxonomy" id="266040"/>
    <lineage>
        <taxon>Eukaryota</taxon>
        <taxon>Metazoa</taxon>
        <taxon>Ecdysozoa</taxon>
        <taxon>Arthropoda</taxon>
        <taxon>Chelicerata</taxon>
        <taxon>Arachnida</taxon>
        <taxon>Acari</taxon>
        <taxon>Parasitiformes</taxon>
        <taxon>Ixodida</taxon>
        <taxon>Ixodoidea</taxon>
        <taxon>Ixodidae</taxon>
        <taxon>Hyalomminae</taxon>
        <taxon>Hyalomma</taxon>
    </lineage>
</organism>
<reference evidence="1" key="1">
    <citation type="submission" date="2020-05" db="EMBL/GenBank/DDBJ databases">
        <title>Large-scale comparative analyses of tick genomes elucidate their genetic diversity and vector capacities.</title>
        <authorList>
            <person name="Jia N."/>
            <person name="Wang J."/>
            <person name="Shi W."/>
            <person name="Du L."/>
            <person name="Sun Y."/>
            <person name="Zhan W."/>
            <person name="Jiang J."/>
            <person name="Wang Q."/>
            <person name="Zhang B."/>
            <person name="Ji P."/>
            <person name="Sakyi L.B."/>
            <person name="Cui X."/>
            <person name="Yuan T."/>
            <person name="Jiang B."/>
            <person name="Yang W."/>
            <person name="Lam T.T.-Y."/>
            <person name="Chang Q."/>
            <person name="Ding S."/>
            <person name="Wang X."/>
            <person name="Zhu J."/>
            <person name="Ruan X."/>
            <person name="Zhao L."/>
            <person name="Wei J."/>
            <person name="Que T."/>
            <person name="Du C."/>
            <person name="Cheng J."/>
            <person name="Dai P."/>
            <person name="Han X."/>
            <person name="Huang E."/>
            <person name="Gao Y."/>
            <person name="Liu J."/>
            <person name="Shao H."/>
            <person name="Ye R."/>
            <person name="Li L."/>
            <person name="Wei W."/>
            <person name="Wang X."/>
            <person name="Wang C."/>
            <person name="Yang T."/>
            <person name="Huo Q."/>
            <person name="Li W."/>
            <person name="Guo W."/>
            <person name="Chen H."/>
            <person name="Zhou L."/>
            <person name="Ni X."/>
            <person name="Tian J."/>
            <person name="Zhou Y."/>
            <person name="Sheng Y."/>
            <person name="Liu T."/>
            <person name="Pan Y."/>
            <person name="Xia L."/>
            <person name="Li J."/>
            <person name="Zhao F."/>
            <person name="Cao W."/>
        </authorList>
    </citation>
    <scope>NUCLEOTIDE SEQUENCE</scope>
    <source>
        <strain evidence="1">Hyas-2018</strain>
    </source>
</reference>
<sequence>MMQSPGEGGVPPSSPTDAVAIECPVTWNDWKKVISVSGKEKCYVIGALSNTDFRSALEGGHMEAYNTRFGEYVEVPEGFIFSDGDRIRLVSNTEGNDCTLLQLSPNPEPTMMLVPDFTDSRPSSSAEKVYSLPPTPLGYSNRFYECEARGSASRLKMRIVSWIANNLMTVSLYPRGLYDAAAKALLLKYPQVTDTIGTGHDSWKVLFRYKLGNIRKSLEPTPVIKMAREKFGKKAATTKHNDGQARRTCHVVAARLRRVMAMYSKFEVVQDLFNLAKSRRLVRQYASRIEEELLTMAGDAKKYHFAVGVLELLPLLLKEKAFFFKEPQLDNASRHEKLKTAVMCQSMWRCMNINNFCVYEAGMIYSGCSMHLADLLVPSIKKQVLEESQENKEAEDLENIFLYGLTGVERDIHM</sequence>
<comment type="caution">
    <text evidence="1">The sequence shown here is derived from an EMBL/GenBank/DDBJ whole genome shotgun (WGS) entry which is preliminary data.</text>
</comment>
<accession>A0ACB7SF61</accession>
<evidence type="ECO:0000313" key="2">
    <source>
        <dbReference type="Proteomes" id="UP000821845"/>
    </source>
</evidence>
<protein>
    <submittedName>
        <fullName evidence="1">Uncharacterized protein</fullName>
    </submittedName>
</protein>
<gene>
    <name evidence="1" type="ORF">HPB50_013337</name>
</gene>
<evidence type="ECO:0000313" key="1">
    <source>
        <dbReference type="EMBL" id="KAH6933200.1"/>
    </source>
</evidence>
<keyword evidence="2" id="KW-1185">Reference proteome</keyword>
<dbReference type="EMBL" id="CM023484">
    <property type="protein sequence ID" value="KAH6933200.1"/>
    <property type="molecule type" value="Genomic_DNA"/>
</dbReference>
<dbReference type="Proteomes" id="UP000821845">
    <property type="component" value="Chromosome 4"/>
</dbReference>
<name>A0ACB7SF61_HYAAI</name>